<reference evidence="2 3" key="1">
    <citation type="journal article" date="2014" name="FEMS Microbiol. Lett.">
        <title>Genome sequencing analysis reveals virulence-related gene content of Ochrobactrum intermedium strain 229E, a urease-positive strain isolated from the human gastric niche.</title>
        <authorList>
            <person name="Kulkarni G.J."/>
            <person name="Shetty S."/>
            <person name="Dharne M.S."/>
            <person name="Shouche Y.S."/>
        </authorList>
    </citation>
    <scope>NUCLEOTIDE SEQUENCE [LARGE SCALE GENOMIC DNA]</scope>
    <source>
        <strain evidence="2 3">229E</strain>
    </source>
</reference>
<comment type="caution">
    <text evidence="2">The sequence shown here is derived from an EMBL/GenBank/DDBJ whole genome shotgun (WGS) entry which is preliminary data.</text>
</comment>
<keyword evidence="1" id="KW-0812">Transmembrane</keyword>
<dbReference type="AlphaFoldDB" id="U4VI97"/>
<feature type="transmembrane region" description="Helical" evidence="1">
    <location>
        <begin position="6"/>
        <end position="27"/>
    </location>
</feature>
<keyword evidence="1" id="KW-0472">Membrane</keyword>
<proteinExistence type="predicted"/>
<gene>
    <name evidence="2" type="ORF">Q644_16115</name>
</gene>
<evidence type="ECO:0000313" key="2">
    <source>
        <dbReference type="EMBL" id="ERM02531.1"/>
    </source>
</evidence>
<evidence type="ECO:0000256" key="1">
    <source>
        <dbReference type="SAM" id="Phobius"/>
    </source>
</evidence>
<dbReference type="EMBL" id="ASXJ01000080">
    <property type="protein sequence ID" value="ERM02531.1"/>
    <property type="molecule type" value="Genomic_DNA"/>
</dbReference>
<protein>
    <submittedName>
        <fullName evidence="2">Uncharacterized protein</fullName>
    </submittedName>
</protein>
<sequence>MTAIAAPSVEIWSILIVIGLSLPWRNISRLQPIRSRMRFICSRSTI</sequence>
<organism evidence="2 3">
    <name type="scientific">Brucella intermedia 229E</name>
    <dbReference type="NCBI Taxonomy" id="1337887"/>
    <lineage>
        <taxon>Bacteria</taxon>
        <taxon>Pseudomonadati</taxon>
        <taxon>Pseudomonadota</taxon>
        <taxon>Alphaproteobacteria</taxon>
        <taxon>Hyphomicrobiales</taxon>
        <taxon>Brucellaceae</taxon>
        <taxon>Brucella/Ochrobactrum group</taxon>
        <taxon>Brucella</taxon>
    </lineage>
</organism>
<keyword evidence="1" id="KW-1133">Transmembrane helix</keyword>
<name>U4VI97_9HYPH</name>
<evidence type="ECO:0000313" key="3">
    <source>
        <dbReference type="Proteomes" id="UP000016842"/>
    </source>
</evidence>
<accession>U4VI97</accession>
<dbReference type="Proteomes" id="UP000016842">
    <property type="component" value="Unassembled WGS sequence"/>
</dbReference>